<evidence type="ECO:0000256" key="5">
    <source>
        <dbReference type="ARBA" id="ARBA00023136"/>
    </source>
</evidence>
<dbReference type="GO" id="GO:0016757">
    <property type="term" value="F:glycosyltransferase activity"/>
    <property type="evidence" value="ECO:0007669"/>
    <property type="project" value="UniProtKB-KW"/>
</dbReference>
<dbReference type="PANTHER" id="PTHR43646">
    <property type="entry name" value="GLYCOSYLTRANSFERASE"/>
    <property type="match status" value="1"/>
</dbReference>
<keyword evidence="2" id="KW-1003">Cell membrane</keyword>
<dbReference type="PANTHER" id="PTHR43646:SF2">
    <property type="entry name" value="GLYCOSYLTRANSFERASE 2-LIKE DOMAIN-CONTAINING PROTEIN"/>
    <property type="match status" value="1"/>
</dbReference>
<accession>A0A432W606</accession>
<dbReference type="InterPro" id="IPR029044">
    <property type="entry name" value="Nucleotide-diphossugar_trans"/>
</dbReference>
<evidence type="ECO:0000256" key="3">
    <source>
        <dbReference type="ARBA" id="ARBA00022676"/>
    </source>
</evidence>
<dbReference type="OrthoDB" id="5291101at2"/>
<comment type="caution">
    <text evidence="6">The sequence shown here is derived from an EMBL/GenBank/DDBJ whole genome shotgun (WGS) entry which is preliminary data.</text>
</comment>
<keyword evidence="4 6" id="KW-0808">Transferase</keyword>
<protein>
    <submittedName>
        <fullName evidence="6">Glycosyl transferase family 2</fullName>
    </submittedName>
</protein>
<gene>
    <name evidence="6" type="ORF">CWE09_01675</name>
</gene>
<dbReference type="SUPFAM" id="SSF53448">
    <property type="entry name" value="Nucleotide-diphospho-sugar transferases"/>
    <property type="match status" value="1"/>
</dbReference>
<reference evidence="6 7" key="1">
    <citation type="journal article" date="2011" name="Front. Microbiol.">
        <title>Genomic signatures of strain selection and enhancement in Bacillus atrophaeus var. globigii, a historical biowarfare simulant.</title>
        <authorList>
            <person name="Gibbons H.S."/>
            <person name="Broomall S.M."/>
            <person name="McNew L.A."/>
            <person name="Daligault H."/>
            <person name="Chapman C."/>
            <person name="Bruce D."/>
            <person name="Karavis M."/>
            <person name="Krepps M."/>
            <person name="McGregor P.A."/>
            <person name="Hong C."/>
            <person name="Park K.H."/>
            <person name="Akmal A."/>
            <person name="Feldman A."/>
            <person name="Lin J.S."/>
            <person name="Chang W.E."/>
            <person name="Higgs B.W."/>
            <person name="Demirev P."/>
            <person name="Lindquist J."/>
            <person name="Liem A."/>
            <person name="Fochler E."/>
            <person name="Read T.D."/>
            <person name="Tapia R."/>
            <person name="Johnson S."/>
            <person name="Bishop-Lilly K.A."/>
            <person name="Detter C."/>
            <person name="Han C."/>
            <person name="Sozhamannan S."/>
            <person name="Rosenzweig C.N."/>
            <person name="Skowronski E.W."/>
        </authorList>
    </citation>
    <scope>NUCLEOTIDE SEQUENCE [LARGE SCALE GENOMIC DNA]</scope>
    <source>
        <strain evidence="6 7">MLST1</strain>
    </source>
</reference>
<comment type="subcellular location">
    <subcellularLocation>
        <location evidence="1">Cell membrane</location>
    </subcellularLocation>
</comment>
<dbReference type="Proteomes" id="UP000288293">
    <property type="component" value="Unassembled WGS sequence"/>
</dbReference>
<evidence type="ECO:0000313" key="6">
    <source>
        <dbReference type="EMBL" id="RUO25472.1"/>
    </source>
</evidence>
<dbReference type="AlphaFoldDB" id="A0A432W606"/>
<dbReference type="GO" id="GO:0005886">
    <property type="term" value="C:plasma membrane"/>
    <property type="evidence" value="ECO:0007669"/>
    <property type="project" value="UniProtKB-SubCell"/>
</dbReference>
<dbReference type="RefSeq" id="WP_126802173.1">
    <property type="nucleotide sequence ID" value="NZ_PIPL01000001.1"/>
</dbReference>
<evidence type="ECO:0000256" key="2">
    <source>
        <dbReference type="ARBA" id="ARBA00022475"/>
    </source>
</evidence>
<organism evidence="6 7">
    <name type="scientific">Aliidiomarina minuta</name>
    <dbReference type="NCBI Taxonomy" id="880057"/>
    <lineage>
        <taxon>Bacteria</taxon>
        <taxon>Pseudomonadati</taxon>
        <taxon>Pseudomonadota</taxon>
        <taxon>Gammaproteobacteria</taxon>
        <taxon>Alteromonadales</taxon>
        <taxon>Idiomarinaceae</taxon>
        <taxon>Aliidiomarina</taxon>
    </lineage>
</organism>
<sequence length="202" mass="23461">MLNKLSIIIPVAEGEQSVQNLLPDLQGASKDIIICSEGTRALSLNWGAQQAQGEFLWFLHADSRVSQDNLIQLQKQLQRFPQALHYFDLRFDQGVLPRLNAWGANIRSRLFKAPYGDQGFCIHRDQFKKSGGFAEDVAYAEDLFFVWRAQRQGIRLNRIPSKLVTSARKYRQQGWLKLTLTYQKRWLCLTIKHLINKYRSDH</sequence>
<evidence type="ECO:0000313" key="7">
    <source>
        <dbReference type="Proteomes" id="UP000288293"/>
    </source>
</evidence>
<keyword evidence="3" id="KW-0328">Glycosyltransferase</keyword>
<dbReference type="EMBL" id="PIPL01000001">
    <property type="protein sequence ID" value="RUO25472.1"/>
    <property type="molecule type" value="Genomic_DNA"/>
</dbReference>
<proteinExistence type="predicted"/>
<name>A0A432W606_9GAMM</name>
<dbReference type="Gene3D" id="3.90.550.10">
    <property type="entry name" value="Spore Coat Polysaccharide Biosynthesis Protein SpsA, Chain A"/>
    <property type="match status" value="1"/>
</dbReference>
<keyword evidence="7" id="KW-1185">Reference proteome</keyword>
<evidence type="ECO:0000256" key="1">
    <source>
        <dbReference type="ARBA" id="ARBA00004236"/>
    </source>
</evidence>
<evidence type="ECO:0000256" key="4">
    <source>
        <dbReference type="ARBA" id="ARBA00022679"/>
    </source>
</evidence>
<keyword evidence="5" id="KW-0472">Membrane</keyword>